<dbReference type="Proteomes" id="UP000294847">
    <property type="component" value="Chromosome 1"/>
</dbReference>
<evidence type="ECO:0000313" key="2">
    <source>
        <dbReference type="Proteomes" id="UP000294847"/>
    </source>
</evidence>
<name>A0A4P7MXH6_PYROR</name>
<gene>
    <name evidence="1" type="ORF">PoMZ_10339</name>
</gene>
<evidence type="ECO:0000313" key="1">
    <source>
        <dbReference type="EMBL" id="QBZ54633.1"/>
    </source>
</evidence>
<accession>A0A4P7MXH6</accession>
<dbReference type="AlphaFoldDB" id="A0A4P7MXH6"/>
<sequence length="107" mass="11191">MGANVCLSSAATLLQASVPSLPQSPPYCSSEKATSASTIARIRWYALAMEGRSAPSISMFWYDWTVGRKVGLASVGGLQDGHSVTPYAVFAALRAHAIAGPTSVGRF</sequence>
<reference evidence="1 2" key="1">
    <citation type="journal article" date="2019" name="Mol. Biol. Evol.">
        <title>Blast fungal genomes show frequent chromosomal changes, gene gains and losses, and effector gene turnover.</title>
        <authorList>
            <person name="Gomez Luciano L.B."/>
            <person name="Jason Tsai I."/>
            <person name="Chuma I."/>
            <person name="Tosa Y."/>
            <person name="Chen Y.H."/>
            <person name="Li J.Y."/>
            <person name="Li M.Y."/>
            <person name="Jade Lu M.Y."/>
            <person name="Nakayashiki H."/>
            <person name="Li W.H."/>
        </authorList>
    </citation>
    <scope>NUCLEOTIDE SEQUENCE [LARGE SCALE GENOMIC DNA]</scope>
    <source>
        <strain evidence="1">MZ5-1-6</strain>
    </source>
</reference>
<organism evidence="1 2">
    <name type="scientific">Pyricularia oryzae</name>
    <name type="common">Rice blast fungus</name>
    <name type="synonym">Magnaporthe oryzae</name>
    <dbReference type="NCBI Taxonomy" id="318829"/>
    <lineage>
        <taxon>Eukaryota</taxon>
        <taxon>Fungi</taxon>
        <taxon>Dikarya</taxon>
        <taxon>Ascomycota</taxon>
        <taxon>Pezizomycotina</taxon>
        <taxon>Sordariomycetes</taxon>
        <taxon>Sordariomycetidae</taxon>
        <taxon>Magnaporthales</taxon>
        <taxon>Pyriculariaceae</taxon>
        <taxon>Pyricularia</taxon>
    </lineage>
</organism>
<proteinExistence type="predicted"/>
<protein>
    <submittedName>
        <fullName evidence="1">Uncharacterized protein</fullName>
    </submittedName>
</protein>
<dbReference type="EMBL" id="CP034204">
    <property type="protein sequence ID" value="QBZ54633.1"/>
    <property type="molecule type" value="Genomic_DNA"/>
</dbReference>